<dbReference type="InterPro" id="IPR000504">
    <property type="entry name" value="RRM_dom"/>
</dbReference>
<dbReference type="InterPro" id="IPR008942">
    <property type="entry name" value="ENTH_VHS"/>
</dbReference>
<feature type="region of interest" description="Disordered" evidence="3">
    <location>
        <begin position="521"/>
        <end position="541"/>
    </location>
</feature>
<evidence type="ECO:0000313" key="7">
    <source>
        <dbReference type="EMBL" id="VEN58818.1"/>
    </source>
</evidence>
<dbReference type="GO" id="GO:0003723">
    <property type="term" value="F:RNA binding"/>
    <property type="evidence" value="ECO:0007669"/>
    <property type="project" value="UniProtKB-UniRule"/>
</dbReference>
<evidence type="ECO:0000256" key="1">
    <source>
        <dbReference type="ARBA" id="ARBA00022884"/>
    </source>
</evidence>
<dbReference type="PROSITE" id="PS50102">
    <property type="entry name" value="RRM"/>
    <property type="match status" value="1"/>
</dbReference>
<organism evidence="7 8">
    <name type="scientific">Callosobruchus maculatus</name>
    <name type="common">Southern cowpea weevil</name>
    <name type="synonym">Pulse bruchid</name>
    <dbReference type="NCBI Taxonomy" id="64391"/>
    <lineage>
        <taxon>Eukaryota</taxon>
        <taxon>Metazoa</taxon>
        <taxon>Ecdysozoa</taxon>
        <taxon>Arthropoda</taxon>
        <taxon>Hexapoda</taxon>
        <taxon>Insecta</taxon>
        <taxon>Pterygota</taxon>
        <taxon>Neoptera</taxon>
        <taxon>Endopterygota</taxon>
        <taxon>Coleoptera</taxon>
        <taxon>Polyphaga</taxon>
        <taxon>Cucujiformia</taxon>
        <taxon>Chrysomeloidea</taxon>
        <taxon>Chrysomelidae</taxon>
        <taxon>Bruchinae</taxon>
        <taxon>Bruchini</taxon>
        <taxon>Callosobruchus</taxon>
    </lineage>
</organism>
<feature type="compositionally biased region" description="Basic residues" evidence="3">
    <location>
        <begin position="526"/>
        <end position="541"/>
    </location>
</feature>
<gene>
    <name evidence="7" type="ORF">CALMAC_LOCUS17067</name>
</gene>
<dbReference type="PANTHER" id="PTHR23140:SF0">
    <property type="entry name" value="U2 SNRNP-ASSOCIATED SURP MOTIF-CONTAINING PROTEIN"/>
    <property type="match status" value="1"/>
</dbReference>
<dbReference type="SUPFAM" id="SSF109905">
    <property type="entry name" value="Surp module (SWAP domain)"/>
    <property type="match status" value="1"/>
</dbReference>
<dbReference type="GO" id="GO:0005634">
    <property type="term" value="C:nucleus"/>
    <property type="evidence" value="ECO:0007669"/>
    <property type="project" value="TreeGrafter"/>
</dbReference>
<dbReference type="InterPro" id="IPR012677">
    <property type="entry name" value="Nucleotide-bd_a/b_plait_sf"/>
</dbReference>
<keyword evidence="1 2" id="KW-0694">RNA-binding</keyword>
<dbReference type="Proteomes" id="UP000410492">
    <property type="component" value="Unassembled WGS sequence"/>
</dbReference>
<dbReference type="Gene3D" id="1.10.10.790">
    <property type="entry name" value="Surp module"/>
    <property type="match status" value="1"/>
</dbReference>
<keyword evidence="8" id="KW-1185">Reference proteome</keyword>
<dbReference type="InterPro" id="IPR000061">
    <property type="entry name" value="Surp"/>
</dbReference>
<dbReference type="InterPro" id="IPR051485">
    <property type="entry name" value="SR-CTD_assoc_factor"/>
</dbReference>
<dbReference type="EMBL" id="CAACVG010011774">
    <property type="protein sequence ID" value="VEN58818.1"/>
    <property type="molecule type" value="Genomic_DNA"/>
</dbReference>
<evidence type="ECO:0000313" key="8">
    <source>
        <dbReference type="Proteomes" id="UP000410492"/>
    </source>
</evidence>
<dbReference type="PROSITE" id="PS50128">
    <property type="entry name" value="SURP"/>
    <property type="match status" value="1"/>
</dbReference>
<dbReference type="InterPro" id="IPR035979">
    <property type="entry name" value="RBD_domain_sf"/>
</dbReference>
<evidence type="ECO:0000259" key="4">
    <source>
        <dbReference type="PROSITE" id="PS50102"/>
    </source>
</evidence>
<evidence type="ECO:0000256" key="3">
    <source>
        <dbReference type="SAM" id="MobiDB-lite"/>
    </source>
</evidence>
<dbReference type="PANTHER" id="PTHR23140">
    <property type="entry name" value="RNA PROCESSING PROTEIN LD23810P"/>
    <property type="match status" value="1"/>
</dbReference>
<sequence>MSKRDLERKRKEEQEATAHVFKDFIDTFQNVSACAPNKTFVRSEILYADGQNCNQMGQIYNPKPLIKQSKAKEVNTAIECAKLLKDAPLDKVSKKFEKPKSNLDLLKEEIKQRHLERGEKDRIKDELELPALSYFDGGDPNSTNLFITNLSPKITESNLMVEFGMYGPLASVKIMWPRGDDKSFRGSHCGFVAFMSRKVEFVVREGPMFEAFIMNQEIRNSDYSFLFDYQSPLHIYYRWKVFSILNGDHQKSWRLEPFRMFKGGSIWLPPVAPDYTKGMPEELIKNTNVQGGQLSENQCARLIGLIRELTLNRTSVAEAMVFCVNHSGAIDDALEIILESLTNPDTRPVKKIARMYLFSDVVTNCRIRKVKLKLDDNLKELETVFDSMQDCYLKLSCAHDRDNFRYRIQRVITYWTMYNVFPRHALQKVDDYFTDTPVPIQEEDNSSSDEPLDGASLLKRSMKHNDIGPEVQVAPAQVKPRLKKSIDLEYFVPSKWDTVDPEEVEAQAMSTEKLYYMEAENQLKETKKKHKRRSKSKKLHR</sequence>
<dbReference type="Pfam" id="PF01805">
    <property type="entry name" value="Surp"/>
    <property type="match status" value="1"/>
</dbReference>
<dbReference type="AlphaFoldDB" id="A0A653DFQ1"/>
<evidence type="ECO:0000259" key="6">
    <source>
        <dbReference type="PROSITE" id="PS51391"/>
    </source>
</evidence>
<dbReference type="SUPFAM" id="SSF54928">
    <property type="entry name" value="RNA-binding domain, RBD"/>
    <property type="match status" value="1"/>
</dbReference>
<name>A0A653DFQ1_CALMS</name>
<protein>
    <submittedName>
        <fullName evidence="7">Uncharacterized protein</fullName>
    </submittedName>
</protein>
<evidence type="ECO:0000256" key="2">
    <source>
        <dbReference type="PROSITE-ProRule" id="PRU00176"/>
    </source>
</evidence>
<feature type="domain" description="CID" evidence="6">
    <location>
        <begin position="294"/>
        <end position="437"/>
    </location>
</feature>
<dbReference type="GO" id="GO:0006396">
    <property type="term" value="P:RNA processing"/>
    <property type="evidence" value="ECO:0007669"/>
    <property type="project" value="InterPro"/>
</dbReference>
<feature type="domain" description="SURP motif" evidence="5">
    <location>
        <begin position="194"/>
        <end position="237"/>
    </location>
</feature>
<dbReference type="InterPro" id="IPR035967">
    <property type="entry name" value="SWAP/Surp_sf"/>
</dbReference>
<evidence type="ECO:0000259" key="5">
    <source>
        <dbReference type="PROSITE" id="PS50128"/>
    </source>
</evidence>
<dbReference type="OrthoDB" id="377209at2759"/>
<dbReference type="InterPro" id="IPR006569">
    <property type="entry name" value="CID_dom"/>
</dbReference>
<dbReference type="PROSITE" id="PS51391">
    <property type="entry name" value="CID"/>
    <property type="match status" value="1"/>
</dbReference>
<dbReference type="Pfam" id="PF04818">
    <property type="entry name" value="CID"/>
    <property type="match status" value="1"/>
</dbReference>
<dbReference type="Gene3D" id="3.30.70.330">
    <property type="match status" value="1"/>
</dbReference>
<dbReference type="SMART" id="SM00648">
    <property type="entry name" value="SWAP"/>
    <property type="match status" value="1"/>
</dbReference>
<feature type="domain" description="RRM" evidence="4">
    <location>
        <begin position="143"/>
        <end position="198"/>
    </location>
</feature>
<dbReference type="Gene3D" id="1.25.40.90">
    <property type="match status" value="1"/>
</dbReference>
<accession>A0A653DFQ1</accession>
<reference evidence="7 8" key="1">
    <citation type="submission" date="2019-01" db="EMBL/GenBank/DDBJ databases">
        <authorList>
            <person name="Sayadi A."/>
        </authorList>
    </citation>
    <scope>NUCLEOTIDE SEQUENCE [LARGE SCALE GENOMIC DNA]</scope>
</reference>
<proteinExistence type="predicted"/>